<proteinExistence type="predicted"/>
<evidence type="ECO:0008006" key="5">
    <source>
        <dbReference type="Google" id="ProtNLM"/>
    </source>
</evidence>
<name>A0A2K8SEE6_9MOLU</name>
<dbReference type="RefSeq" id="WP_100916609.1">
    <property type="nucleotide sequence ID" value="NZ_CP025057.1"/>
</dbReference>
<dbReference type="OrthoDB" id="389487at2"/>
<feature type="signal peptide" evidence="2">
    <location>
        <begin position="1"/>
        <end position="24"/>
    </location>
</feature>
<gene>
    <name evidence="3" type="ORF">SFLOR_v1c05760</name>
</gene>
<accession>A0A2K8SEE6</accession>
<keyword evidence="1" id="KW-0812">Transmembrane</keyword>
<reference evidence="3 4" key="1">
    <citation type="submission" date="2017-12" db="EMBL/GenBank/DDBJ databases">
        <title>Complete genome sequence of Spiroplasma floricola 23-6 (ATCC 29989).</title>
        <authorList>
            <person name="Tsai Y.-M."/>
            <person name="Wu P.-S."/>
            <person name="Lo W.-S."/>
            <person name="Kuo C.-H."/>
        </authorList>
    </citation>
    <scope>NUCLEOTIDE SEQUENCE [LARGE SCALE GENOMIC DNA]</scope>
    <source>
        <strain evidence="3 4">23-6</strain>
    </source>
</reference>
<evidence type="ECO:0000256" key="1">
    <source>
        <dbReference type="SAM" id="Phobius"/>
    </source>
</evidence>
<evidence type="ECO:0000313" key="3">
    <source>
        <dbReference type="EMBL" id="AUB31628.1"/>
    </source>
</evidence>
<dbReference type="EMBL" id="CP025057">
    <property type="protein sequence ID" value="AUB31628.1"/>
    <property type="molecule type" value="Genomic_DNA"/>
</dbReference>
<dbReference type="Proteomes" id="UP000231823">
    <property type="component" value="Chromosome"/>
</dbReference>
<keyword evidence="1" id="KW-1133">Transmembrane helix</keyword>
<keyword evidence="4" id="KW-1185">Reference proteome</keyword>
<evidence type="ECO:0000256" key="2">
    <source>
        <dbReference type="SAM" id="SignalP"/>
    </source>
</evidence>
<keyword evidence="2" id="KW-0732">Signal</keyword>
<feature type="transmembrane region" description="Helical" evidence="1">
    <location>
        <begin position="191"/>
        <end position="211"/>
    </location>
</feature>
<sequence>MKKLITIMSSVTLVVSATSSLTLANQNKKVSEKNILDTDINWNKIENNLSNMFDETLSDSDQTAAMIEKAREESMRYFDNIKKNNLSLEQINRNLAEITTKYENKYQSEIANFRESNNKESKNINQINNSQNFYISRSSGSYEDAKRLLSDFEKKLAITQNTLSTLAVTAGIAAAGFWAASWWFGISIPWAVAATAISASLGVSSAGIGFYRQKNNLNPNILSAVSWALNIRTIATSFKEIVYPVLIISETTVTSSSWAVPATFAAIGLISVIFAWVNDLSSF</sequence>
<feature type="transmembrane region" description="Helical" evidence="1">
    <location>
        <begin position="163"/>
        <end position="184"/>
    </location>
</feature>
<dbReference type="KEGG" id="sfz:SFLOR_v1c05760"/>
<dbReference type="AlphaFoldDB" id="A0A2K8SEE6"/>
<feature type="chain" id="PRO_5014772013" description="Transmembrane protein" evidence="2">
    <location>
        <begin position="25"/>
        <end position="283"/>
    </location>
</feature>
<keyword evidence="1" id="KW-0472">Membrane</keyword>
<protein>
    <recommendedName>
        <fullName evidence="5">Transmembrane protein</fullName>
    </recommendedName>
</protein>
<feature type="transmembrane region" description="Helical" evidence="1">
    <location>
        <begin position="258"/>
        <end position="277"/>
    </location>
</feature>
<organism evidence="3 4">
    <name type="scientific">Spiroplasma floricola 23-6</name>
    <dbReference type="NCBI Taxonomy" id="1336749"/>
    <lineage>
        <taxon>Bacteria</taxon>
        <taxon>Bacillati</taxon>
        <taxon>Mycoplasmatota</taxon>
        <taxon>Mollicutes</taxon>
        <taxon>Entomoplasmatales</taxon>
        <taxon>Spiroplasmataceae</taxon>
        <taxon>Spiroplasma</taxon>
    </lineage>
</organism>
<evidence type="ECO:0000313" key="4">
    <source>
        <dbReference type="Proteomes" id="UP000231823"/>
    </source>
</evidence>